<sequence length="170" mass="20086">MTVDSRTYELQPLSTLGRFYIYAIHGYVTEVMFTATWEFVENGNWKFPGNTSVWCLFIYGISTMVIEKMYFKLRDRQPLLVRAMIYLMWTYFWEFSTGFILKQFGACPWDYEPYFNGHFMGLVTLEYAPLWYLGAIFVEQVIIKYSLQLYWGGEMKHGVVLSKPSASKVK</sequence>
<evidence type="ECO:0000256" key="5">
    <source>
        <dbReference type="ARBA" id="ARBA00023136"/>
    </source>
</evidence>
<accession>A0A1S3H658</accession>
<dbReference type="PANTHER" id="PTHR31746">
    <property type="entry name" value="TRANSMEMBRANE PROTEIN 229 FAMILY MEMBER"/>
    <property type="match status" value="1"/>
</dbReference>
<evidence type="ECO:0000313" key="7">
    <source>
        <dbReference type="Proteomes" id="UP000085678"/>
    </source>
</evidence>
<name>A0A1S3H658_LINAN</name>
<dbReference type="RefSeq" id="XP_013380961.1">
    <property type="nucleotide sequence ID" value="XM_013525507.1"/>
</dbReference>
<keyword evidence="7" id="KW-1185">Reference proteome</keyword>
<reference evidence="8 9" key="1">
    <citation type="submission" date="2025-04" db="UniProtKB">
        <authorList>
            <consortium name="RefSeq"/>
        </authorList>
    </citation>
    <scope>IDENTIFICATION</scope>
    <source>
        <tissue evidence="8 9">Gonads</tissue>
    </source>
</reference>
<keyword evidence="5 6" id="KW-0472">Membrane</keyword>
<evidence type="ECO:0000256" key="4">
    <source>
        <dbReference type="ARBA" id="ARBA00022989"/>
    </source>
</evidence>
<evidence type="ECO:0000313" key="9">
    <source>
        <dbReference type="RefSeq" id="XP_013380961.1"/>
    </source>
</evidence>
<protein>
    <submittedName>
        <fullName evidence="8 9">Transmembrane protein 229B</fullName>
    </submittedName>
</protein>
<evidence type="ECO:0000313" key="8">
    <source>
        <dbReference type="RefSeq" id="XP_013380960.1"/>
    </source>
</evidence>
<feature type="transmembrane region" description="Helical" evidence="6">
    <location>
        <begin position="20"/>
        <end position="39"/>
    </location>
</feature>
<dbReference type="OMA" id="DGWSNHR"/>
<dbReference type="Proteomes" id="UP000085678">
    <property type="component" value="Unplaced"/>
</dbReference>
<evidence type="ECO:0000256" key="3">
    <source>
        <dbReference type="ARBA" id="ARBA00022692"/>
    </source>
</evidence>
<dbReference type="GeneID" id="106152038"/>
<evidence type="ECO:0000256" key="6">
    <source>
        <dbReference type="SAM" id="Phobius"/>
    </source>
</evidence>
<gene>
    <name evidence="8 9 10" type="primary">LOC106152038</name>
</gene>
<dbReference type="OrthoDB" id="5946847at2759"/>
<comment type="similarity">
    <text evidence="2">Belongs to the TMEM229 family.</text>
</comment>
<keyword evidence="3 6" id="KW-0812">Transmembrane</keyword>
<keyword evidence="4 6" id="KW-1133">Transmembrane helix</keyword>
<dbReference type="AlphaFoldDB" id="A0A1S3H658"/>
<comment type="subcellular location">
    <subcellularLocation>
        <location evidence="1">Membrane</location>
        <topology evidence="1">Multi-pass membrane protein</topology>
    </subcellularLocation>
</comment>
<proteinExistence type="inferred from homology"/>
<dbReference type="PANTHER" id="PTHR31746:SF3">
    <property type="entry name" value="TRANSMEMBRANE PROTEIN 229B"/>
    <property type="match status" value="1"/>
</dbReference>
<evidence type="ECO:0000313" key="10">
    <source>
        <dbReference type="RefSeq" id="XP_023931059.1"/>
    </source>
</evidence>
<dbReference type="RefSeq" id="XP_013380960.1">
    <property type="nucleotide sequence ID" value="XM_013525506.1"/>
</dbReference>
<dbReference type="GO" id="GO:0016020">
    <property type="term" value="C:membrane"/>
    <property type="evidence" value="ECO:0007669"/>
    <property type="project" value="UniProtKB-SubCell"/>
</dbReference>
<organism evidence="7 9">
    <name type="scientific">Lingula anatina</name>
    <name type="common">Brachiopod</name>
    <name type="synonym">Lingula unguis</name>
    <dbReference type="NCBI Taxonomy" id="7574"/>
    <lineage>
        <taxon>Eukaryota</taxon>
        <taxon>Metazoa</taxon>
        <taxon>Spiralia</taxon>
        <taxon>Lophotrochozoa</taxon>
        <taxon>Brachiopoda</taxon>
        <taxon>Linguliformea</taxon>
        <taxon>Lingulata</taxon>
        <taxon>Lingulida</taxon>
        <taxon>Linguloidea</taxon>
        <taxon>Lingulidae</taxon>
        <taxon>Lingula</taxon>
    </lineage>
</organism>
<dbReference type="STRING" id="7574.A0A1S3H658"/>
<dbReference type="KEGG" id="lak:106152038"/>
<evidence type="ECO:0000256" key="2">
    <source>
        <dbReference type="ARBA" id="ARBA00006371"/>
    </source>
</evidence>
<evidence type="ECO:0000256" key="1">
    <source>
        <dbReference type="ARBA" id="ARBA00004141"/>
    </source>
</evidence>
<dbReference type="RefSeq" id="XP_023931059.1">
    <property type="nucleotide sequence ID" value="XM_024075291.1"/>
</dbReference>
<feature type="transmembrane region" description="Helical" evidence="6">
    <location>
        <begin position="83"/>
        <end position="101"/>
    </location>
</feature>
<feature type="transmembrane region" description="Helical" evidence="6">
    <location>
        <begin position="51"/>
        <end position="71"/>
    </location>
</feature>